<proteinExistence type="predicted"/>
<evidence type="ECO:0000313" key="3">
    <source>
        <dbReference type="RefSeq" id="XP_003488943.2"/>
    </source>
</evidence>
<sequence length="155" mass="17691">MFGKLSAHLIMVFLVSMLLIMGIAVPGTLARDGFPYYDQTQLNATIAALVHSNGPVTQVSETLDHSSFSIRFANDLHIQLPCDFGRHYYKNVNTCVSTSKMVIIYDHCQFSMRPDCWNEMPFCFLDSTKNDVYGEDNCLPYFKLNKDLCRCELKK</sequence>
<organism evidence="2 3">
    <name type="scientific">Bombus impatiens</name>
    <name type="common">Bumblebee</name>
    <dbReference type="NCBI Taxonomy" id="132113"/>
    <lineage>
        <taxon>Eukaryota</taxon>
        <taxon>Metazoa</taxon>
        <taxon>Ecdysozoa</taxon>
        <taxon>Arthropoda</taxon>
        <taxon>Hexapoda</taxon>
        <taxon>Insecta</taxon>
        <taxon>Pterygota</taxon>
        <taxon>Neoptera</taxon>
        <taxon>Endopterygota</taxon>
        <taxon>Hymenoptera</taxon>
        <taxon>Apocrita</taxon>
        <taxon>Aculeata</taxon>
        <taxon>Apoidea</taxon>
        <taxon>Anthophila</taxon>
        <taxon>Apidae</taxon>
        <taxon>Bombus</taxon>
        <taxon>Pyrobombus</taxon>
    </lineage>
</organism>
<dbReference type="KEGG" id="bim:100744019"/>
<dbReference type="OrthoDB" id="7559515at2759"/>
<evidence type="ECO:0000313" key="2">
    <source>
        <dbReference type="Proteomes" id="UP000515180"/>
    </source>
</evidence>
<gene>
    <name evidence="3" type="primary">LOC100744019</name>
</gene>
<reference evidence="3" key="1">
    <citation type="submission" date="2025-08" db="UniProtKB">
        <authorList>
            <consortium name="RefSeq"/>
        </authorList>
    </citation>
    <scope>IDENTIFICATION</scope>
</reference>
<keyword evidence="1" id="KW-0732">Signal</keyword>
<dbReference type="AlphaFoldDB" id="A0A6P3DQP1"/>
<keyword evidence="2" id="KW-1185">Reference proteome</keyword>
<protein>
    <submittedName>
        <fullName evidence="3">Uncharacterized protein LOC100744019</fullName>
    </submittedName>
</protein>
<dbReference type="Proteomes" id="UP000515180">
    <property type="component" value="Unplaced"/>
</dbReference>
<feature type="signal peptide" evidence="1">
    <location>
        <begin position="1"/>
        <end position="30"/>
    </location>
</feature>
<feature type="chain" id="PRO_5028243767" evidence="1">
    <location>
        <begin position="31"/>
        <end position="155"/>
    </location>
</feature>
<dbReference type="GeneID" id="100744019"/>
<name>A0A6P3DQP1_BOMIM</name>
<accession>A0A6P3DQP1</accession>
<evidence type="ECO:0000256" key="1">
    <source>
        <dbReference type="SAM" id="SignalP"/>
    </source>
</evidence>
<dbReference type="RefSeq" id="XP_003488943.2">
    <property type="nucleotide sequence ID" value="XM_003488895.3"/>
</dbReference>